<dbReference type="GeneID" id="54992000"/>
<evidence type="ECO:0000313" key="2">
    <source>
        <dbReference type="Proteomes" id="UP000246517"/>
    </source>
</evidence>
<dbReference type="Gene3D" id="3.40.50.300">
    <property type="entry name" value="P-loop containing nucleotide triphosphate hydrolases"/>
    <property type="match status" value="1"/>
</dbReference>
<accession>A0A2U8UHU3</accession>
<dbReference type="RefSeq" id="YP_009801483.1">
    <property type="nucleotide sequence ID" value="NC_047972.1"/>
</dbReference>
<dbReference type="Gene3D" id="3.30.420.280">
    <property type="match status" value="1"/>
</dbReference>
<dbReference type="EMBL" id="MH153799">
    <property type="protein sequence ID" value="AWN03188.2"/>
    <property type="molecule type" value="Genomic_DNA"/>
</dbReference>
<organism evidence="1 2">
    <name type="scientific">Microbacterium phage Appa</name>
    <dbReference type="NCBI Taxonomy" id="2182350"/>
    <lineage>
        <taxon>Viruses</taxon>
        <taxon>Duplodnaviria</taxon>
        <taxon>Heunggongvirae</taxon>
        <taxon>Uroviricota</taxon>
        <taxon>Caudoviricetes</taxon>
        <taxon>Appavirus</taxon>
        <taxon>Appavirus appa</taxon>
    </lineage>
</organism>
<gene>
    <name evidence="1" type="primary">6</name>
    <name evidence="1" type="ORF">PBI_APPA_6</name>
</gene>
<dbReference type="Proteomes" id="UP000246517">
    <property type="component" value="Segment"/>
</dbReference>
<proteinExistence type="predicted"/>
<keyword evidence="2" id="KW-1185">Reference proteome</keyword>
<evidence type="ECO:0000313" key="1">
    <source>
        <dbReference type="EMBL" id="AWN03188.2"/>
    </source>
</evidence>
<protein>
    <submittedName>
        <fullName evidence="1">Terminase</fullName>
    </submittedName>
</protein>
<reference evidence="1 2" key="1">
    <citation type="submission" date="2018-03" db="EMBL/GenBank/DDBJ databases">
        <authorList>
            <person name="Zack K.M."/>
            <person name="Garlena R.A."/>
            <person name="Russell D.A."/>
            <person name="Pope W.H."/>
            <person name="Jacobs-Sera D."/>
            <person name="Hatfull G.F."/>
        </authorList>
    </citation>
    <scope>NUCLEOTIDE SEQUENCE [LARGE SCALE GENOMIC DNA]</scope>
</reference>
<sequence length="445" mass="49804">MTEMQQFRDGVQPLSRKQRRFIAKSTARVNLMEGSIRSSKTYAQFVRWGTFIANDVPNKGALVIVGKTMQSIYRNLFEPLDNDPGLGSFRPMIQYRQGAPTAMMFGRTCHVIGAADAKAESKIRGFTVAGALVDEVTTIPEDAFKQLLGRMSPAGARLFGTTNPDAPMHWLRRDYLLRLGELRDWYVEHFTMDDNPSLTDEYRSFIEQQYRGVFYDRFIRGMWVAAEGAIYDMFDPTVGGQHVIHPSEVGEIERVLCVGVDYGTTHATRGYMIGLGRDPLTHEYTLYVLAEFAPGKATVGQHAAMFREWLAMQRDGARYPTPDWIAVDPAAAVFRQQLFDDGVPDGTGLMRAHNSVLPGIQTVQGLFAVGRLKIVGATCPHLVEMLPGYRWDSAAAKRGDTKPIKENDDEADALRYAVYSVRRFWREFIPLAAAARGDDTEPVAA</sequence>
<dbReference type="Pfam" id="PF03237">
    <property type="entry name" value="Terminase_6N"/>
    <property type="match status" value="1"/>
</dbReference>
<dbReference type="InterPro" id="IPR027417">
    <property type="entry name" value="P-loop_NTPase"/>
</dbReference>
<name>A0A2U8UHU3_9CAUD</name>
<dbReference type="KEGG" id="vg:54992000"/>